<name>A0ACC8XF15_9FIRM</name>
<gene>
    <name evidence="1" type="ORF">AN396_02935</name>
</gene>
<reference evidence="1" key="1">
    <citation type="submission" date="2016-08" db="EMBL/GenBank/DDBJ databases">
        <authorList>
            <person name="Ngugi D.K."/>
            <person name="Miyake S."/>
            <person name="Stingl U."/>
        </authorList>
    </citation>
    <scope>NUCLEOTIDE SEQUENCE</scope>
    <source>
        <strain evidence="1">SCG-B11WGA-EpuloA1</strain>
    </source>
</reference>
<evidence type="ECO:0000313" key="1">
    <source>
        <dbReference type="EMBL" id="ONI41905.1"/>
    </source>
</evidence>
<accession>A0ACC8XF15</accession>
<keyword evidence="2" id="KW-1185">Reference proteome</keyword>
<proteinExistence type="predicted"/>
<organism evidence="1 2">
    <name type="scientific">Candidatus Epulonipiscium fishelsonii</name>
    <dbReference type="NCBI Taxonomy" id="77094"/>
    <lineage>
        <taxon>Bacteria</taxon>
        <taxon>Bacillati</taxon>
        <taxon>Bacillota</taxon>
        <taxon>Clostridia</taxon>
        <taxon>Lachnospirales</taxon>
        <taxon>Lachnospiraceae</taxon>
        <taxon>Candidatus Epulonipiscium</taxon>
    </lineage>
</organism>
<evidence type="ECO:0000313" key="2">
    <source>
        <dbReference type="Proteomes" id="UP000188605"/>
    </source>
</evidence>
<protein>
    <submittedName>
        <fullName evidence="1">Uncharacterized protein</fullName>
    </submittedName>
</protein>
<dbReference type="Proteomes" id="UP000188605">
    <property type="component" value="Unassembled WGS sequence"/>
</dbReference>
<dbReference type="EMBL" id="LJDB01000026">
    <property type="protein sequence ID" value="ONI41905.1"/>
    <property type="molecule type" value="Genomic_DNA"/>
</dbReference>
<sequence>MKILSIILVMILIPMHALAATIITVPLDSRPISLEYLENLVNMGGDDFISVNKEYLDTNNELGYNIYKHGDSAQVRKNIEELVSTNNTTNSSVILNMSSYIHGGLVDGRQVKSEEEINTALNELDTLITTYDNPIYYVHINLPRVLPDSRATRIWPNKEVLEGLGFYYVSFNPDEGSNIEVFVTPEEFLLEWAYVENKKYELGEQSLYEWEKAFLSHFNENYLNNPIYQDYIKNYQAMFEQASYIAKDLITKTTEGKIDELIISTDDYQLPSVIQYLDEQDLILIPKNKQGDIIKFNFVRRYLEVEPESIYNFHKTLVGLSQSNDSKLGIGEKINYIFGTDEIPQLIYARDLAKRTGVSTNFLTVNTQYSEVTQDVGSYDVLSTQQLYNQRMNFVRCKSKMGYHFGVEVNSTPFQFYIKRYDKSQQTIDYSSINALISDMFTQYNSGVNIGLIELYNENIHLREERAVVSQLQDKQLLLEIGLEGNSITQLATYSAWNTEGNAIGLALAHAQVYGIVDSLPLSISKIEECGKWHYKILLQHLIEDNFYTAGIKADINFKDYYIYGDNTIYYDLLQDLEINDLLDAFSKNDYTTSLNEVPLDYDSFEIKSLLFPWNRIYDLYVDVEVE</sequence>
<comment type="caution">
    <text evidence="1">The sequence shown here is derived from an EMBL/GenBank/DDBJ whole genome shotgun (WGS) entry which is preliminary data.</text>
</comment>